<dbReference type="Gene3D" id="1.20.58.60">
    <property type="match status" value="1"/>
</dbReference>
<feature type="compositionally biased region" description="Polar residues" evidence="2">
    <location>
        <begin position="1780"/>
        <end position="1793"/>
    </location>
</feature>
<keyword evidence="3" id="KW-1133">Transmembrane helix</keyword>
<keyword evidence="3" id="KW-0812">Transmembrane</keyword>
<feature type="compositionally biased region" description="Basic and acidic residues" evidence="2">
    <location>
        <begin position="1260"/>
        <end position="1281"/>
    </location>
</feature>
<dbReference type="EMBL" id="JAUPFM010000010">
    <property type="protein sequence ID" value="KAK2840470.1"/>
    <property type="molecule type" value="Genomic_DNA"/>
</dbReference>
<feature type="region of interest" description="Disordered" evidence="2">
    <location>
        <begin position="1439"/>
        <end position="1490"/>
    </location>
</feature>
<feature type="region of interest" description="Disordered" evidence="2">
    <location>
        <begin position="1363"/>
        <end position="1422"/>
    </location>
</feature>
<reference evidence="5" key="1">
    <citation type="submission" date="2023-07" db="EMBL/GenBank/DDBJ databases">
        <title>Chromosome-level Genome Assembly of Striped Snakehead (Channa striata).</title>
        <authorList>
            <person name="Liu H."/>
        </authorList>
    </citation>
    <scope>NUCLEOTIDE SEQUENCE</scope>
    <source>
        <strain evidence="5">Gz</strain>
        <tissue evidence="5">Muscle</tissue>
    </source>
</reference>
<feature type="transmembrane region" description="Helical" evidence="3">
    <location>
        <begin position="2002"/>
        <end position="2020"/>
    </location>
</feature>
<feature type="coiled-coil region" evidence="1">
    <location>
        <begin position="80"/>
        <end position="110"/>
    </location>
</feature>
<evidence type="ECO:0000313" key="5">
    <source>
        <dbReference type="EMBL" id="KAK2840470.1"/>
    </source>
</evidence>
<name>A0AA88MPE4_CHASR</name>
<feature type="compositionally biased region" description="Low complexity" evidence="2">
    <location>
        <begin position="1472"/>
        <end position="1486"/>
    </location>
</feature>
<dbReference type="Gene3D" id="2.60.40.10">
    <property type="entry name" value="Immunoglobulins"/>
    <property type="match status" value="1"/>
</dbReference>
<feature type="compositionally biased region" description="Polar residues" evidence="2">
    <location>
        <begin position="1285"/>
        <end position="1295"/>
    </location>
</feature>
<sequence>MTTAVTDKTVECGRQEVGGIIFRDGGEKEGNRKLSSTTLSTIAIQAGRSQIVISVLKSGALVHLQLVQVHPGLCEIGLSKAENQTLIQEQQQLIEKLKKHEREVLAVVEKSQQKELKKRDQNREKQDVYKAMAASLTEGWSLLLHLLKRRQEVLTLASDFYNKTHEFNISIDRVGDLQIKPGDKRLGEIQLMYNSMRRELLEKSLQVLSSSSVLLHKLRQLQRTETLQIRGAVLQEDEEQQEDEGPHCSRGVVLKLEELVETLQDRRRKLDQAVRLKFQQVESSTVDSDAKGSLRQTSSVNWSPDNFLHPFLLSGSPSAEIKDLVSYSRIKETKNPDRGFRSGESAAPDSELQHECALKTQSDSTLKQATAQQPESDVNQELQCKSTSVESTNLLPGYKLQLQSVPRCEETRSFLKPGSREDVQSACRSNLSPGSSSQDGKLQAADELSRTQDETKNPRDFGSRQAAGQKNVMGKESQSEEGHTHQSFLTSQRHQLLLSCQQLVEKVWSWVQQASSVLSNSSKGGRQLPEAEDCLNTHLQLQTQAQSAGHDAEKLRKMLDEIRALHTDPTSRTSHHFLSEASRQLSPLKALTVQLKSGRTDKHIRSKTAWSGPEVVDAPCTLSIELAAQVHLILKELQGVNRKINANLQLLQPYVSFLRTAQQVEEELEELREIYRRRLVVEEQEGSVASYSDTRPPQKKRQEMLQRFLTAQYLGNNYIHTVTTVSGSGLNPQSLVPVVQQTVERLRRTQQEVNELESQQQIQIRSNQQEDMKYCKNYQERLFKTQQDLNCVSEVLDSCTLMDLGSDLQTSRLLECFGRARPHLNQLDAEVEYLEKSWERVRGIPDRLKGLIGATFGDIDLSELLTLHERVKDKIQQSELILDLCSSFHLAAKQLEALIQSDPARHSTGSRDFCGSSEAELRQHREKEQQIQSLFQKTSALKTEISAAVNRSGWTCFSVEQLEARLLSLDSLWSSWLSEAARCEEKLLSDYIHQLRDSFKDLKKRFSNTKFKYLKGNDRTRNMKTVRNQLQQMGVCEEKLQALRKRLQGLMSLLGSEVKDGGVAREVDAVNELQRQMCEFEQSVSEHQKSLDMTCRLQQAMEEYQFWCEEAIATIARVGKFSLECRSTKAVSVLHQQFEKFVWPTVPQQEERVRQISELAVRLHGVEEGQRYIEKTVSKHSEMVKSIRELSDALMELKLKLESLKERHNDGEKELKGEEKVKLRTEEETGGGAEEREKKQKDQTDNHSTQEAAEPLQMYELKETGHTPELTTHSDGKEVPVKRQTAANGRPQIQKSHSEETDRLTNASTSSHRQSLYNKRMSSNHTFSPTCSPAETNQCVHAVPTPILSSLIGLSFSDIQFQGKDMQEESAAEQTEMELHQQEQTTEDSLSNDEYECASPDDISLPPLAETPESNMVQSDPEESICFSSHSIHISQYHAQVEHSGTDSATSAVQQQTTQTEHGPTPPTNLHSRFSSESSPFVQSQSTFPAPSTFTNSLHSILKTAESTTAYFPQGFNSGSHPVHKSNTPDSCHKVPEKRSCSQTGCLLLENNSQCNSVKGTTNFDPKLGRELDFEQGKSLSHNTGFLKGISSFPQIQTAICPDVSFTDSLSNSESSSVSKSHMDPPTNTVTQQRIYFESNPSHNPCTWAQANSSSPQSIPEFTLSLFQDKTVPQICMLADSAPHEVRAYAAFPQTSTAMSKARDFPQIYTDSSYGHDQGGPSISVPSTHTPSSIVTHQTVCQSFPAERNFTCPQASSTLRKECPSSSCSGDLADGPTLPEPNNISSVTSSNRLNRMQSKQTVCSLHESLTSMCTQQCVHGLGINPSSPPRPAPSPQLKTANHAFVQDANLHVSPHQHPPSPLHPLIPEPNPDICQPMAILEEIKLTPQIQGPPVAAPPSQTECLPNKPGPPCFTRPLSRATVIEGSPVMLEVEVMGQPEPTLTWCKGGQLLATGPGQALDCGDRKEASHGLFETWTTNDQDSHWTAANSSSDEVLDIISVDWQTWFGTMCFLLFLIYLIVL</sequence>
<dbReference type="Pfam" id="PF07679">
    <property type="entry name" value="I-set"/>
    <property type="match status" value="1"/>
</dbReference>
<gene>
    <name evidence="5" type="ORF">Q5P01_014210</name>
</gene>
<evidence type="ECO:0000256" key="1">
    <source>
        <dbReference type="SAM" id="Coils"/>
    </source>
</evidence>
<evidence type="ECO:0000256" key="3">
    <source>
        <dbReference type="SAM" id="Phobius"/>
    </source>
</evidence>
<feature type="compositionally biased region" description="Polar residues" evidence="2">
    <location>
        <begin position="359"/>
        <end position="381"/>
    </location>
</feature>
<feature type="compositionally biased region" description="Basic and acidic residues" evidence="2">
    <location>
        <begin position="412"/>
        <end position="423"/>
    </location>
</feature>
<feature type="coiled-coil region" evidence="1">
    <location>
        <begin position="654"/>
        <end position="685"/>
    </location>
</feature>
<dbReference type="Proteomes" id="UP001187415">
    <property type="component" value="Unassembled WGS sequence"/>
</dbReference>
<feature type="coiled-coil region" evidence="1">
    <location>
        <begin position="739"/>
        <end position="766"/>
    </location>
</feature>
<feature type="compositionally biased region" description="Polar residues" evidence="2">
    <location>
        <begin position="426"/>
        <end position="440"/>
    </location>
</feature>
<evidence type="ECO:0000313" key="6">
    <source>
        <dbReference type="Proteomes" id="UP001187415"/>
    </source>
</evidence>
<feature type="compositionally biased region" description="Polar residues" evidence="2">
    <location>
        <begin position="1304"/>
        <end position="1314"/>
    </location>
</feature>
<feature type="domain" description="Immunoglobulin I-set" evidence="4">
    <location>
        <begin position="1911"/>
        <end position="1953"/>
    </location>
</feature>
<feature type="region of interest" description="Disordered" evidence="2">
    <location>
        <begin position="1208"/>
        <end position="1314"/>
    </location>
</feature>
<keyword evidence="6" id="KW-1185">Reference proteome</keyword>
<keyword evidence="3" id="KW-0472">Membrane</keyword>
<evidence type="ECO:0000259" key="4">
    <source>
        <dbReference type="Pfam" id="PF07679"/>
    </source>
</evidence>
<feature type="compositionally biased region" description="Basic and acidic residues" evidence="2">
    <location>
        <begin position="447"/>
        <end position="462"/>
    </location>
</feature>
<dbReference type="InterPro" id="IPR036179">
    <property type="entry name" value="Ig-like_dom_sf"/>
</dbReference>
<organism evidence="5 6">
    <name type="scientific">Channa striata</name>
    <name type="common">Snakehead murrel</name>
    <name type="synonym">Ophicephalus striatus</name>
    <dbReference type="NCBI Taxonomy" id="64152"/>
    <lineage>
        <taxon>Eukaryota</taxon>
        <taxon>Metazoa</taxon>
        <taxon>Chordata</taxon>
        <taxon>Craniata</taxon>
        <taxon>Vertebrata</taxon>
        <taxon>Euteleostomi</taxon>
        <taxon>Actinopterygii</taxon>
        <taxon>Neopterygii</taxon>
        <taxon>Teleostei</taxon>
        <taxon>Neoteleostei</taxon>
        <taxon>Acanthomorphata</taxon>
        <taxon>Anabantaria</taxon>
        <taxon>Anabantiformes</taxon>
        <taxon>Channoidei</taxon>
        <taxon>Channidae</taxon>
        <taxon>Channa</taxon>
    </lineage>
</organism>
<feature type="region of interest" description="Disordered" evidence="2">
    <location>
        <begin position="412"/>
        <end position="487"/>
    </location>
</feature>
<feature type="region of interest" description="Disordered" evidence="2">
    <location>
        <begin position="1758"/>
        <end position="1793"/>
    </location>
</feature>
<feature type="compositionally biased region" description="Polar residues" evidence="2">
    <location>
        <begin position="1758"/>
        <end position="1769"/>
    </location>
</feature>
<feature type="region of interest" description="Disordered" evidence="2">
    <location>
        <begin position="334"/>
        <end position="381"/>
    </location>
</feature>
<accession>A0AA88MPE4</accession>
<feature type="compositionally biased region" description="Basic and acidic residues" evidence="2">
    <location>
        <begin position="1208"/>
        <end position="1245"/>
    </location>
</feature>
<keyword evidence="1" id="KW-0175">Coiled coil</keyword>
<comment type="caution">
    <text evidence="5">The sequence shown here is derived from an EMBL/GenBank/DDBJ whole genome shotgun (WGS) entry which is preliminary data.</text>
</comment>
<dbReference type="InterPro" id="IPR013783">
    <property type="entry name" value="Ig-like_fold"/>
</dbReference>
<proteinExistence type="predicted"/>
<evidence type="ECO:0000256" key="2">
    <source>
        <dbReference type="SAM" id="MobiDB-lite"/>
    </source>
</evidence>
<protein>
    <recommendedName>
        <fullName evidence="4">Immunoglobulin I-set domain-containing protein</fullName>
    </recommendedName>
</protein>
<dbReference type="SUPFAM" id="SSF48726">
    <property type="entry name" value="Immunoglobulin"/>
    <property type="match status" value="1"/>
</dbReference>
<dbReference type="InterPro" id="IPR013098">
    <property type="entry name" value="Ig_I-set"/>
</dbReference>